<feature type="active site" evidence="5">
    <location>
        <position position="33"/>
    </location>
</feature>
<evidence type="ECO:0000256" key="2">
    <source>
        <dbReference type="ARBA" id="ARBA00012150"/>
    </source>
</evidence>
<dbReference type="InterPro" id="IPR017968">
    <property type="entry name" value="Acylphosphatase_CS"/>
</dbReference>
<dbReference type="NCBIfam" id="NF010997">
    <property type="entry name" value="PRK14422.1"/>
    <property type="match status" value="1"/>
</dbReference>
<dbReference type="Proteomes" id="UP000010445">
    <property type="component" value="Unassembled WGS sequence"/>
</dbReference>
<sequence length="107" mass="11685">MVLAYAEVAYTGTMETLRMTAWVHGTVQHVGFRWWVRSEALELGLSGSATNYPDGRVCVVVEGDRPQCVAMLGLLMENPSSTGRPGHVTSVIDQWSTARGVSGFEVR</sequence>
<dbReference type="Gene3D" id="3.30.70.100">
    <property type="match status" value="1"/>
</dbReference>
<keyword evidence="9" id="KW-1185">Reference proteome</keyword>
<dbReference type="Pfam" id="PF00708">
    <property type="entry name" value="Acylphosphatase"/>
    <property type="match status" value="1"/>
</dbReference>
<dbReference type="STRING" id="1035195.HMPREF9997_01545"/>
<comment type="caution">
    <text evidence="8">The sequence shown here is derived from an EMBL/GenBank/DDBJ whole genome shotgun (WGS) entry which is preliminary data.</text>
</comment>
<feature type="domain" description="Acylphosphatase-like" evidence="7">
    <location>
        <begin position="18"/>
        <end position="107"/>
    </location>
</feature>
<evidence type="ECO:0000256" key="3">
    <source>
        <dbReference type="ARBA" id="ARBA00015991"/>
    </source>
</evidence>
<dbReference type="HOGENOM" id="CLU_141932_3_0_11"/>
<evidence type="ECO:0000256" key="4">
    <source>
        <dbReference type="ARBA" id="ARBA00047645"/>
    </source>
</evidence>
<dbReference type="eggNOG" id="COG1254">
    <property type="taxonomic scope" value="Bacteria"/>
</dbReference>
<dbReference type="SUPFAM" id="SSF54975">
    <property type="entry name" value="Acylphosphatase/BLUF domain-like"/>
    <property type="match status" value="1"/>
</dbReference>
<evidence type="ECO:0000313" key="9">
    <source>
        <dbReference type="Proteomes" id="UP000010445"/>
    </source>
</evidence>
<evidence type="ECO:0000256" key="6">
    <source>
        <dbReference type="RuleBase" id="RU004168"/>
    </source>
</evidence>
<comment type="catalytic activity">
    <reaction evidence="4 5">
        <text>an acyl phosphate + H2O = a carboxylate + phosphate + H(+)</text>
        <dbReference type="Rhea" id="RHEA:14965"/>
        <dbReference type="ChEBI" id="CHEBI:15377"/>
        <dbReference type="ChEBI" id="CHEBI:15378"/>
        <dbReference type="ChEBI" id="CHEBI:29067"/>
        <dbReference type="ChEBI" id="CHEBI:43474"/>
        <dbReference type="ChEBI" id="CHEBI:59918"/>
        <dbReference type="EC" id="3.6.1.7"/>
    </reaction>
</comment>
<dbReference type="PANTHER" id="PTHR47268">
    <property type="entry name" value="ACYLPHOSPHATASE"/>
    <property type="match status" value="1"/>
</dbReference>
<dbReference type="PANTHER" id="PTHR47268:SF4">
    <property type="entry name" value="ACYLPHOSPHATASE"/>
    <property type="match status" value="1"/>
</dbReference>
<keyword evidence="5" id="KW-0378">Hydrolase</keyword>
<dbReference type="PROSITE" id="PS00150">
    <property type="entry name" value="ACYLPHOSPHATASE_1"/>
    <property type="match status" value="1"/>
</dbReference>
<gene>
    <name evidence="8" type="ORF">HMPREF9997_01545</name>
</gene>
<accession>L1MH28</accession>
<protein>
    <recommendedName>
        <fullName evidence="3 5">acylphosphatase</fullName>
        <ecNumber evidence="2 5">3.6.1.7</ecNumber>
    </recommendedName>
</protein>
<proteinExistence type="inferred from homology"/>
<dbReference type="InterPro" id="IPR036046">
    <property type="entry name" value="Acylphosphatase-like_dom_sf"/>
</dbReference>
<feature type="active site" evidence="5">
    <location>
        <position position="51"/>
    </location>
</feature>
<dbReference type="EC" id="3.6.1.7" evidence="2 5"/>
<reference evidence="8 9" key="1">
    <citation type="submission" date="2012-05" db="EMBL/GenBank/DDBJ databases">
        <authorList>
            <person name="Weinstock G."/>
            <person name="Sodergren E."/>
            <person name="Lobos E.A."/>
            <person name="Fulton L."/>
            <person name="Fulton R."/>
            <person name="Courtney L."/>
            <person name="Fronick C."/>
            <person name="O'Laughlin M."/>
            <person name="Godfrey J."/>
            <person name="Wilson R.M."/>
            <person name="Miner T."/>
            <person name="Farmer C."/>
            <person name="Delehaunty K."/>
            <person name="Cordes M."/>
            <person name="Minx P."/>
            <person name="Tomlinson C."/>
            <person name="Chen J."/>
            <person name="Wollam A."/>
            <person name="Pepin K.H."/>
            <person name="Bhonagiri V."/>
            <person name="Zhang X."/>
            <person name="Suruliraj S."/>
            <person name="Warren W."/>
            <person name="Mitreva M."/>
            <person name="Mardis E.R."/>
            <person name="Wilson R.K."/>
        </authorList>
    </citation>
    <scope>NUCLEOTIDE SEQUENCE [LARGE SCALE GENOMIC DNA]</scope>
    <source>
        <strain evidence="8 9">F0235</strain>
    </source>
</reference>
<organism evidence="8 9">
    <name type="scientific">Corynebacterium durum F0235</name>
    <dbReference type="NCBI Taxonomy" id="1035195"/>
    <lineage>
        <taxon>Bacteria</taxon>
        <taxon>Bacillati</taxon>
        <taxon>Actinomycetota</taxon>
        <taxon>Actinomycetes</taxon>
        <taxon>Mycobacteriales</taxon>
        <taxon>Corynebacteriaceae</taxon>
        <taxon>Corynebacterium</taxon>
    </lineage>
</organism>
<evidence type="ECO:0000313" key="8">
    <source>
        <dbReference type="EMBL" id="EKX90330.1"/>
    </source>
</evidence>
<dbReference type="PROSITE" id="PS51160">
    <property type="entry name" value="ACYLPHOSPHATASE_3"/>
    <property type="match status" value="1"/>
</dbReference>
<evidence type="ECO:0000256" key="5">
    <source>
        <dbReference type="PROSITE-ProRule" id="PRU00520"/>
    </source>
</evidence>
<dbReference type="PATRIC" id="fig|1035195.3.peg.1393"/>
<evidence type="ECO:0000256" key="1">
    <source>
        <dbReference type="ARBA" id="ARBA00005614"/>
    </source>
</evidence>
<name>L1MH28_9CORY</name>
<dbReference type="EMBL" id="AMEM01000018">
    <property type="protein sequence ID" value="EKX90330.1"/>
    <property type="molecule type" value="Genomic_DNA"/>
</dbReference>
<evidence type="ECO:0000259" key="7">
    <source>
        <dbReference type="PROSITE" id="PS51160"/>
    </source>
</evidence>
<dbReference type="GO" id="GO:0003998">
    <property type="term" value="F:acylphosphatase activity"/>
    <property type="evidence" value="ECO:0007669"/>
    <property type="project" value="UniProtKB-EC"/>
</dbReference>
<dbReference type="AlphaFoldDB" id="L1MH28"/>
<dbReference type="InterPro" id="IPR020456">
    <property type="entry name" value="Acylphosphatase"/>
</dbReference>
<dbReference type="InterPro" id="IPR001792">
    <property type="entry name" value="Acylphosphatase-like_dom"/>
</dbReference>
<comment type="similarity">
    <text evidence="1 6">Belongs to the acylphosphatase family.</text>
</comment>